<gene>
    <name evidence="2" type="ORF">BGZ65_003437</name>
</gene>
<protein>
    <recommendedName>
        <fullName evidence="4">Rhodanese domain-containing protein</fullName>
    </recommendedName>
</protein>
<dbReference type="InterPro" id="IPR036873">
    <property type="entry name" value="Rhodanese-like_dom_sf"/>
</dbReference>
<feature type="region of interest" description="Disordered" evidence="1">
    <location>
        <begin position="1"/>
        <end position="44"/>
    </location>
</feature>
<evidence type="ECO:0000313" key="3">
    <source>
        <dbReference type="Proteomes" id="UP000749646"/>
    </source>
</evidence>
<proteinExistence type="predicted"/>
<sequence length="317" mass="33323">MRMTPPRTPSPQPQASSSASDGFSPELIPASLPSPSSSLPSPVLASASLPASHSILEMYSSQSPSLSPISIVPVTISEPTASTSGYEGTTPATLGSNAGSLSILSSSSASSSSAFSLKLDIPSNQQYVPTLTTSLATPTSPSFPKLQLSPSVCSNGITSPMQSNATPLPASRMSSADLAHLLEGSKQQSASAGSRRPLILDLRPHPDFFPISIYNSININLPTLLVRRYRRGVAVSSFALESFITMPSDMDIYHQIQDSWRANAASSDEPHDVIVLDHDMKAGKEEYGRSATAAWTLLHVLERGGGDNCFGGAPIRV</sequence>
<reference evidence="2" key="1">
    <citation type="journal article" date="2020" name="Fungal Divers.">
        <title>Resolving the Mortierellaceae phylogeny through synthesis of multi-gene phylogenetics and phylogenomics.</title>
        <authorList>
            <person name="Vandepol N."/>
            <person name="Liber J."/>
            <person name="Desiro A."/>
            <person name="Na H."/>
            <person name="Kennedy M."/>
            <person name="Barry K."/>
            <person name="Grigoriev I.V."/>
            <person name="Miller A.N."/>
            <person name="O'Donnell K."/>
            <person name="Stajich J.E."/>
            <person name="Bonito G."/>
        </authorList>
    </citation>
    <scope>NUCLEOTIDE SEQUENCE</scope>
    <source>
        <strain evidence="2">MES-2147</strain>
    </source>
</reference>
<dbReference type="OrthoDB" id="273181at2759"/>
<dbReference type="AlphaFoldDB" id="A0A9P6LRZ0"/>
<dbReference type="Gene3D" id="3.40.250.10">
    <property type="entry name" value="Rhodanese-like domain"/>
    <property type="match status" value="1"/>
</dbReference>
<feature type="compositionally biased region" description="Pro residues" evidence="1">
    <location>
        <begin position="1"/>
        <end position="12"/>
    </location>
</feature>
<dbReference type="Proteomes" id="UP000749646">
    <property type="component" value="Unassembled WGS sequence"/>
</dbReference>
<evidence type="ECO:0000256" key="1">
    <source>
        <dbReference type="SAM" id="MobiDB-lite"/>
    </source>
</evidence>
<evidence type="ECO:0000313" key="2">
    <source>
        <dbReference type="EMBL" id="KAF9935240.1"/>
    </source>
</evidence>
<evidence type="ECO:0008006" key="4">
    <source>
        <dbReference type="Google" id="ProtNLM"/>
    </source>
</evidence>
<accession>A0A9P6LRZ0</accession>
<organism evidence="2 3">
    <name type="scientific">Modicella reniformis</name>
    <dbReference type="NCBI Taxonomy" id="1440133"/>
    <lineage>
        <taxon>Eukaryota</taxon>
        <taxon>Fungi</taxon>
        <taxon>Fungi incertae sedis</taxon>
        <taxon>Mucoromycota</taxon>
        <taxon>Mortierellomycotina</taxon>
        <taxon>Mortierellomycetes</taxon>
        <taxon>Mortierellales</taxon>
        <taxon>Mortierellaceae</taxon>
        <taxon>Modicella</taxon>
    </lineage>
</organism>
<feature type="compositionally biased region" description="Low complexity" evidence="1">
    <location>
        <begin position="13"/>
        <end position="44"/>
    </location>
</feature>
<keyword evidence="3" id="KW-1185">Reference proteome</keyword>
<comment type="caution">
    <text evidence="2">The sequence shown here is derived from an EMBL/GenBank/DDBJ whole genome shotgun (WGS) entry which is preliminary data.</text>
</comment>
<dbReference type="EMBL" id="JAAAHW010009883">
    <property type="protein sequence ID" value="KAF9935240.1"/>
    <property type="molecule type" value="Genomic_DNA"/>
</dbReference>
<feature type="non-terminal residue" evidence="2">
    <location>
        <position position="317"/>
    </location>
</feature>
<dbReference type="SUPFAM" id="SSF52821">
    <property type="entry name" value="Rhodanese/Cell cycle control phosphatase"/>
    <property type="match status" value="1"/>
</dbReference>
<name>A0A9P6LRZ0_9FUNG</name>